<name>A0AAU8EF58_9CAUD</name>
<dbReference type="EMBL" id="PP946909">
    <property type="protein sequence ID" value="XCG97220.1"/>
    <property type="molecule type" value="Genomic_DNA"/>
</dbReference>
<protein>
    <submittedName>
        <fullName evidence="1">Uncharacterized protein</fullName>
    </submittedName>
</protein>
<proteinExistence type="predicted"/>
<organism evidence="1">
    <name type="scientific">Microbacterium phage Judebell</name>
    <dbReference type="NCBI Taxonomy" id="3230835"/>
    <lineage>
        <taxon>Viruses</taxon>
        <taxon>Duplodnaviria</taxon>
        <taxon>Heunggongvirae</taxon>
        <taxon>Uroviricota</taxon>
        <taxon>Caudoviricetes</taxon>
        <taxon>Squashvirus</taxon>
    </lineage>
</organism>
<sequence>MSTVLDAEPIVLEEADAATPCGYLGCEEVAAWSALFNCGETMSYCDGHLKWAQRQGSIACDCPDSMGYAIWIVMVVPL</sequence>
<reference evidence="1" key="1">
    <citation type="submission" date="2024-06" db="EMBL/GenBank/DDBJ databases">
        <authorList>
            <person name="Logan R."/>
            <person name="Biratu M.A."/>
            <person name="Chestnut P.R."/>
            <person name="Colombo E.M."/>
            <person name="Cuello R.A."/>
            <person name="Duno H.C."/>
            <person name="Karki J."/>
            <person name="Magloire W.D."/>
            <person name="Pozar I.R."/>
            <person name="Rearick M.C."/>
            <person name="Reed J.M."/>
            <person name="Waterman M.J.F."/>
        </authorList>
    </citation>
    <scope>NUCLEOTIDE SEQUENCE</scope>
</reference>
<accession>A0AAU8EF58</accession>
<evidence type="ECO:0000313" key="1">
    <source>
        <dbReference type="EMBL" id="XCG97220.1"/>
    </source>
</evidence>